<keyword evidence="3" id="KW-1185">Reference proteome</keyword>
<accession>A0A8X6SNU1</accession>
<evidence type="ECO:0000313" key="3">
    <source>
        <dbReference type="Proteomes" id="UP000887159"/>
    </source>
</evidence>
<protein>
    <submittedName>
        <fullName evidence="2">Uncharacterized protein</fullName>
    </submittedName>
</protein>
<proteinExistence type="predicted"/>
<keyword evidence="1" id="KW-0812">Transmembrane</keyword>
<dbReference type="Proteomes" id="UP000887159">
    <property type="component" value="Unassembled WGS sequence"/>
</dbReference>
<reference evidence="2" key="1">
    <citation type="submission" date="2020-08" db="EMBL/GenBank/DDBJ databases">
        <title>Multicomponent nature underlies the extraordinary mechanical properties of spider dragline silk.</title>
        <authorList>
            <person name="Kono N."/>
            <person name="Nakamura H."/>
            <person name="Mori M."/>
            <person name="Yoshida Y."/>
            <person name="Ohtoshi R."/>
            <person name="Malay A.D."/>
            <person name="Moran D.A.P."/>
            <person name="Tomita M."/>
            <person name="Numata K."/>
            <person name="Arakawa K."/>
        </authorList>
    </citation>
    <scope>NUCLEOTIDE SEQUENCE</scope>
</reference>
<organism evidence="2 3">
    <name type="scientific">Trichonephila clavipes</name>
    <name type="common">Golden silk orbweaver</name>
    <name type="synonym">Nephila clavipes</name>
    <dbReference type="NCBI Taxonomy" id="2585209"/>
    <lineage>
        <taxon>Eukaryota</taxon>
        <taxon>Metazoa</taxon>
        <taxon>Ecdysozoa</taxon>
        <taxon>Arthropoda</taxon>
        <taxon>Chelicerata</taxon>
        <taxon>Arachnida</taxon>
        <taxon>Araneae</taxon>
        <taxon>Araneomorphae</taxon>
        <taxon>Entelegynae</taxon>
        <taxon>Araneoidea</taxon>
        <taxon>Nephilidae</taxon>
        <taxon>Trichonephila</taxon>
    </lineage>
</organism>
<dbReference type="AlphaFoldDB" id="A0A8X6SNU1"/>
<dbReference type="EMBL" id="BMAU01021342">
    <property type="protein sequence ID" value="GFY16886.1"/>
    <property type="molecule type" value="Genomic_DNA"/>
</dbReference>
<keyword evidence="1" id="KW-1133">Transmembrane helix</keyword>
<feature type="transmembrane region" description="Helical" evidence="1">
    <location>
        <begin position="49"/>
        <end position="68"/>
    </location>
</feature>
<comment type="caution">
    <text evidence="2">The sequence shown here is derived from an EMBL/GenBank/DDBJ whole genome shotgun (WGS) entry which is preliminary data.</text>
</comment>
<gene>
    <name evidence="2" type="ORF">TNCV_3689441</name>
</gene>
<keyword evidence="1" id="KW-0472">Membrane</keyword>
<sequence>MKLLPQLYCWEDNVFLQAVILAPDEGGVETSWKSAGGTDAVNFLAEKHMFPMSITPYLAGVAPLYLSVKEEERKRKVRIDL</sequence>
<name>A0A8X6SNU1_TRICX</name>
<evidence type="ECO:0000256" key="1">
    <source>
        <dbReference type="SAM" id="Phobius"/>
    </source>
</evidence>
<evidence type="ECO:0000313" key="2">
    <source>
        <dbReference type="EMBL" id="GFY16886.1"/>
    </source>
</evidence>